<keyword evidence="3 10" id="KW-0812">Transmembrane</keyword>
<evidence type="ECO:0000256" key="2">
    <source>
        <dbReference type="ARBA" id="ARBA00022475"/>
    </source>
</evidence>
<reference evidence="11 12" key="1">
    <citation type="submission" date="2016-10" db="EMBL/GenBank/DDBJ databases">
        <authorList>
            <person name="de Groot N.N."/>
        </authorList>
    </citation>
    <scope>NUCLEOTIDE SEQUENCE [LARGE SCALE GENOMIC DNA]</scope>
    <source>
        <strain evidence="11 12">DSM 46701</strain>
    </source>
</reference>
<dbReference type="GO" id="GO:0062054">
    <property type="term" value="F:fluoride channel activity"/>
    <property type="evidence" value="ECO:0007669"/>
    <property type="project" value="UniProtKB-UniRule"/>
</dbReference>
<feature type="binding site" evidence="10">
    <location>
        <position position="84"/>
    </location>
    <ligand>
        <name>Na(+)</name>
        <dbReference type="ChEBI" id="CHEBI:29101"/>
        <note>structural</note>
    </ligand>
</feature>
<evidence type="ECO:0000256" key="7">
    <source>
        <dbReference type="ARBA" id="ARBA00035120"/>
    </source>
</evidence>
<evidence type="ECO:0000313" key="12">
    <source>
        <dbReference type="Proteomes" id="UP000199695"/>
    </source>
</evidence>
<feature type="transmembrane region" description="Helical" evidence="10">
    <location>
        <begin position="37"/>
        <end position="58"/>
    </location>
</feature>
<name>A0A1H8ICD8_9BACL</name>
<dbReference type="Pfam" id="PF02537">
    <property type="entry name" value="CRCB"/>
    <property type="match status" value="1"/>
</dbReference>
<keyword evidence="10" id="KW-0915">Sodium</keyword>
<dbReference type="Proteomes" id="UP000199695">
    <property type="component" value="Unassembled WGS sequence"/>
</dbReference>
<proteinExistence type="inferred from homology"/>
<evidence type="ECO:0000256" key="10">
    <source>
        <dbReference type="HAMAP-Rule" id="MF_00454"/>
    </source>
</evidence>
<comment type="function">
    <text evidence="9 10">Fluoride-specific ion channel. Important for reducing fluoride concentration in the cell, thus reducing its toxicity.</text>
</comment>
<keyword evidence="10" id="KW-0406">Ion transport</keyword>
<dbReference type="GO" id="GO:0140114">
    <property type="term" value="P:cellular detoxification of fluoride"/>
    <property type="evidence" value="ECO:0007669"/>
    <property type="project" value="UniProtKB-UniRule"/>
</dbReference>
<comment type="catalytic activity">
    <reaction evidence="8">
        <text>fluoride(in) = fluoride(out)</text>
        <dbReference type="Rhea" id="RHEA:76159"/>
        <dbReference type="ChEBI" id="CHEBI:17051"/>
    </reaction>
    <physiologicalReaction direction="left-to-right" evidence="8">
        <dbReference type="Rhea" id="RHEA:76160"/>
    </physiologicalReaction>
</comment>
<sequence length="128" mass="14131">MKPDVWIWAMTGFAGSLGAVARYMLSEWVRSLTTRTFPLATFLINGSGSFLFGIVWGWNPPAPFQESWPHAIVLLTTGFLGGYTTFSTFGVECAGLIQKKDWGTAMLYILLSVSLSLGATFLGWRIVR</sequence>
<dbReference type="HAMAP" id="MF_00454">
    <property type="entry name" value="FluC"/>
    <property type="match status" value="1"/>
</dbReference>
<feature type="binding site" evidence="10">
    <location>
        <position position="81"/>
    </location>
    <ligand>
        <name>Na(+)</name>
        <dbReference type="ChEBI" id="CHEBI:29101"/>
        <note>structural</note>
    </ligand>
</feature>
<dbReference type="PANTHER" id="PTHR28259">
    <property type="entry name" value="FLUORIDE EXPORT PROTEIN 1-RELATED"/>
    <property type="match status" value="1"/>
</dbReference>
<evidence type="ECO:0000256" key="1">
    <source>
        <dbReference type="ARBA" id="ARBA00004651"/>
    </source>
</evidence>
<dbReference type="RefSeq" id="WP_089972014.1">
    <property type="nucleotide sequence ID" value="NZ_FOCQ01000017.1"/>
</dbReference>
<dbReference type="AlphaFoldDB" id="A0A1H8ICD8"/>
<keyword evidence="12" id="KW-1185">Reference proteome</keyword>
<protein>
    <recommendedName>
        <fullName evidence="10">Fluoride-specific ion channel FluC</fullName>
    </recommendedName>
</protein>
<dbReference type="InterPro" id="IPR003691">
    <property type="entry name" value="FluC"/>
</dbReference>
<keyword evidence="10" id="KW-0479">Metal-binding</keyword>
<evidence type="ECO:0000256" key="3">
    <source>
        <dbReference type="ARBA" id="ARBA00022692"/>
    </source>
</evidence>
<dbReference type="NCBIfam" id="TIGR00494">
    <property type="entry name" value="crcB"/>
    <property type="match status" value="1"/>
</dbReference>
<dbReference type="GO" id="GO:0005886">
    <property type="term" value="C:plasma membrane"/>
    <property type="evidence" value="ECO:0007669"/>
    <property type="project" value="UniProtKB-SubCell"/>
</dbReference>
<dbReference type="PANTHER" id="PTHR28259:SF1">
    <property type="entry name" value="FLUORIDE EXPORT PROTEIN 1-RELATED"/>
    <property type="match status" value="1"/>
</dbReference>
<keyword evidence="5 10" id="KW-0472">Membrane</keyword>
<evidence type="ECO:0000256" key="9">
    <source>
        <dbReference type="ARBA" id="ARBA00049940"/>
    </source>
</evidence>
<comment type="subcellular location">
    <subcellularLocation>
        <location evidence="1 10">Cell membrane</location>
        <topology evidence="1 10">Multi-pass membrane protein</topology>
    </subcellularLocation>
</comment>
<feature type="transmembrane region" description="Helical" evidence="10">
    <location>
        <begin position="70"/>
        <end position="93"/>
    </location>
</feature>
<evidence type="ECO:0000256" key="4">
    <source>
        <dbReference type="ARBA" id="ARBA00022989"/>
    </source>
</evidence>
<comment type="similarity">
    <text evidence="7 10">Belongs to the fluoride channel Fluc/FEX (TC 1.A.43) family.</text>
</comment>
<comment type="activity regulation">
    <text evidence="10">Na(+) is not transported, but it plays an essential structural role and its presence is essential for fluoride channel function.</text>
</comment>
<keyword evidence="4 10" id="KW-1133">Transmembrane helix</keyword>
<gene>
    <name evidence="10" type="primary">fluC</name>
    <name evidence="10" type="synonym">crcB</name>
    <name evidence="11" type="ORF">SAMN05444955_11734</name>
</gene>
<dbReference type="GO" id="GO:0046872">
    <property type="term" value="F:metal ion binding"/>
    <property type="evidence" value="ECO:0007669"/>
    <property type="project" value="UniProtKB-KW"/>
</dbReference>
<evidence type="ECO:0000313" key="11">
    <source>
        <dbReference type="EMBL" id="SEN66453.1"/>
    </source>
</evidence>
<feature type="transmembrane region" description="Helical" evidence="10">
    <location>
        <begin position="105"/>
        <end position="127"/>
    </location>
</feature>
<evidence type="ECO:0000256" key="6">
    <source>
        <dbReference type="ARBA" id="ARBA00023303"/>
    </source>
</evidence>
<evidence type="ECO:0000256" key="5">
    <source>
        <dbReference type="ARBA" id="ARBA00023136"/>
    </source>
</evidence>
<dbReference type="EMBL" id="FOCQ01000017">
    <property type="protein sequence ID" value="SEN66453.1"/>
    <property type="molecule type" value="Genomic_DNA"/>
</dbReference>
<evidence type="ECO:0000256" key="8">
    <source>
        <dbReference type="ARBA" id="ARBA00035585"/>
    </source>
</evidence>
<keyword evidence="2 10" id="KW-1003">Cell membrane</keyword>
<accession>A0A1H8ICD8</accession>
<feature type="transmembrane region" description="Helical" evidence="10">
    <location>
        <begin position="6"/>
        <end position="25"/>
    </location>
</feature>
<dbReference type="STRING" id="1173111.SAMN05444955_11734"/>
<dbReference type="OrthoDB" id="9799631at2"/>
<keyword evidence="6 10" id="KW-0407">Ion channel</keyword>
<organism evidence="11 12">
    <name type="scientific">Lihuaxuella thermophila</name>
    <dbReference type="NCBI Taxonomy" id="1173111"/>
    <lineage>
        <taxon>Bacteria</taxon>
        <taxon>Bacillati</taxon>
        <taxon>Bacillota</taxon>
        <taxon>Bacilli</taxon>
        <taxon>Bacillales</taxon>
        <taxon>Thermoactinomycetaceae</taxon>
        <taxon>Lihuaxuella</taxon>
    </lineage>
</organism>
<keyword evidence="10" id="KW-0813">Transport</keyword>